<dbReference type="Proteomes" id="UP000515873">
    <property type="component" value="Chromosome"/>
</dbReference>
<dbReference type="RefSeq" id="WP_187058920.1">
    <property type="nucleotide sequence ID" value="NZ_CP060412.1"/>
</dbReference>
<proteinExistence type="predicted"/>
<dbReference type="EMBL" id="CP060412">
    <property type="protein sequence ID" value="QNK03454.1"/>
    <property type="molecule type" value="Genomic_DNA"/>
</dbReference>
<dbReference type="InterPro" id="IPR011659">
    <property type="entry name" value="WD40"/>
</dbReference>
<dbReference type="InterPro" id="IPR011042">
    <property type="entry name" value="6-blade_b-propeller_TolB-like"/>
</dbReference>
<dbReference type="Gene3D" id="2.120.10.30">
    <property type="entry name" value="TolB, C-terminal domain"/>
    <property type="match status" value="1"/>
</dbReference>
<evidence type="ECO:0000256" key="1">
    <source>
        <dbReference type="SAM" id="SignalP"/>
    </source>
</evidence>
<evidence type="ECO:0000313" key="2">
    <source>
        <dbReference type="EMBL" id="QNK03454.1"/>
    </source>
</evidence>
<accession>A0A7G8Q9J6</accession>
<dbReference type="SUPFAM" id="SSF82171">
    <property type="entry name" value="DPP6 N-terminal domain-like"/>
    <property type="match status" value="1"/>
</dbReference>
<dbReference type="Pfam" id="PF07676">
    <property type="entry name" value="PD40"/>
    <property type="match status" value="2"/>
</dbReference>
<feature type="chain" id="PRO_5028987449" evidence="1">
    <location>
        <begin position="24"/>
        <end position="318"/>
    </location>
</feature>
<evidence type="ECO:0000313" key="3">
    <source>
        <dbReference type="Proteomes" id="UP000515873"/>
    </source>
</evidence>
<sequence>MMWQQMICVVLLAISPLMTPVPANPPKPIAFLPGDLADAESPAFTPDGDTVYFMRGSENGAAVMVSHRAHGKWSAPVPASFSGHWRDGDPTMAPDGSYLIFTSNRPAMAGGKPIDAVRQGKVLAGQGLNLWRVDREGNGWSEPRRLPDTVNTCTSTFAPSVASDGSIYYIGCAPDGVIRPMRAIHENGQYQAAYAVAVGDKDAQVRDVAIAPDRSFMVFSIRHDPRQPYRLAIAFHTPNNWSEPEDLGDVVNGGTHSMGSQLGCDHRTLYYSSDRTLPSSGSPQDKGGDDHIWRVSLAPWLSAHGLPSDASPAPCVIG</sequence>
<organism evidence="2 3">
    <name type="scientific">Dyella telluris</name>
    <dbReference type="NCBI Taxonomy" id="2763498"/>
    <lineage>
        <taxon>Bacteria</taxon>
        <taxon>Pseudomonadati</taxon>
        <taxon>Pseudomonadota</taxon>
        <taxon>Gammaproteobacteria</taxon>
        <taxon>Lysobacterales</taxon>
        <taxon>Rhodanobacteraceae</taxon>
        <taxon>Dyella</taxon>
    </lineage>
</organism>
<dbReference type="KEGG" id="dtl:H8F01_10250"/>
<keyword evidence="3" id="KW-1185">Reference proteome</keyword>
<protein>
    <submittedName>
        <fullName evidence="2">PD40 domain-containing protein</fullName>
    </submittedName>
</protein>
<reference evidence="2 3" key="1">
    <citation type="submission" date="2020-08" db="EMBL/GenBank/DDBJ databases">
        <title>Dyella sp. G9 isolated from forest soil.</title>
        <authorList>
            <person name="Fu J."/>
            <person name="Qiu L."/>
        </authorList>
    </citation>
    <scope>NUCLEOTIDE SEQUENCE [LARGE SCALE GENOMIC DNA]</scope>
    <source>
        <strain evidence="2 3">G9</strain>
    </source>
</reference>
<feature type="signal peptide" evidence="1">
    <location>
        <begin position="1"/>
        <end position="23"/>
    </location>
</feature>
<keyword evidence="1" id="KW-0732">Signal</keyword>
<name>A0A7G8Q9J6_9GAMM</name>
<dbReference type="AlphaFoldDB" id="A0A7G8Q9J6"/>
<gene>
    <name evidence="2" type="ORF">H8F01_10250</name>
</gene>